<reference evidence="5 6" key="1">
    <citation type="submission" date="2024-05" db="EMBL/GenBank/DDBJ databases">
        <authorList>
            <person name="Zhao H."/>
            <person name="Xu Y."/>
            <person name="Lin S."/>
            <person name="Spain J.C."/>
            <person name="Zhou N.-Y."/>
        </authorList>
    </citation>
    <scope>NUCLEOTIDE SEQUENCE [LARGE SCALE GENOMIC DNA]</scope>
    <source>
        <strain evidence="5 6">NEAU-NG30</strain>
    </source>
</reference>
<evidence type="ECO:0000256" key="2">
    <source>
        <dbReference type="ARBA" id="ARBA00023157"/>
    </source>
</evidence>
<dbReference type="SUPFAM" id="SSF49899">
    <property type="entry name" value="Concanavalin A-like lectins/glucanases"/>
    <property type="match status" value="1"/>
</dbReference>
<dbReference type="InterPro" id="IPR013320">
    <property type="entry name" value="ConA-like_dom_sf"/>
</dbReference>
<evidence type="ECO:0000256" key="3">
    <source>
        <dbReference type="SAM" id="SignalP"/>
    </source>
</evidence>
<dbReference type="SMART" id="SM00560">
    <property type="entry name" value="LamGL"/>
    <property type="match status" value="1"/>
</dbReference>
<keyword evidence="2" id="KW-1015">Disulfide bond</keyword>
<dbReference type="Gene3D" id="2.60.120.200">
    <property type="match status" value="1"/>
</dbReference>
<dbReference type="InterPro" id="IPR006558">
    <property type="entry name" value="LamG-like"/>
</dbReference>
<evidence type="ECO:0000313" key="5">
    <source>
        <dbReference type="EMBL" id="MEQ0561201.1"/>
    </source>
</evidence>
<feature type="signal peptide" evidence="3">
    <location>
        <begin position="1"/>
        <end position="29"/>
    </location>
</feature>
<evidence type="ECO:0000313" key="6">
    <source>
        <dbReference type="Proteomes" id="UP001440984"/>
    </source>
</evidence>
<dbReference type="EMBL" id="JBDZYD010000006">
    <property type="protein sequence ID" value="MEQ0561201.1"/>
    <property type="molecule type" value="Genomic_DNA"/>
</dbReference>
<keyword evidence="6" id="KW-1185">Reference proteome</keyword>
<organism evidence="5 6">
    <name type="scientific">Amycolatopsis melonis</name>
    <dbReference type="NCBI Taxonomy" id="3156488"/>
    <lineage>
        <taxon>Bacteria</taxon>
        <taxon>Bacillati</taxon>
        <taxon>Actinomycetota</taxon>
        <taxon>Actinomycetes</taxon>
        <taxon>Pseudonocardiales</taxon>
        <taxon>Pseudonocardiaceae</taxon>
        <taxon>Amycolatopsis</taxon>
    </lineage>
</organism>
<dbReference type="RefSeq" id="WP_348952385.1">
    <property type="nucleotide sequence ID" value="NZ_JBDZYD010000006.1"/>
</dbReference>
<feature type="chain" id="PRO_5046435429" evidence="3">
    <location>
        <begin position="30"/>
        <end position="252"/>
    </location>
</feature>
<feature type="domain" description="LamG-like jellyroll fold" evidence="4">
    <location>
        <begin position="94"/>
        <end position="240"/>
    </location>
</feature>
<dbReference type="PROSITE" id="PS51257">
    <property type="entry name" value="PROKAR_LIPOPROTEIN"/>
    <property type="match status" value="1"/>
</dbReference>
<protein>
    <submittedName>
        <fullName evidence="5">LamG domain-containing protein</fullName>
    </submittedName>
</protein>
<keyword evidence="1 3" id="KW-0732">Signal</keyword>
<evidence type="ECO:0000259" key="4">
    <source>
        <dbReference type="SMART" id="SM00560"/>
    </source>
</evidence>
<gene>
    <name evidence="5" type="ORF">ABJI51_19110</name>
</gene>
<comment type="caution">
    <text evidence="5">The sequence shown here is derived from an EMBL/GenBank/DDBJ whole genome shotgun (WGS) entry which is preliminary data.</text>
</comment>
<accession>A0ABV0LGA6</accession>
<dbReference type="Proteomes" id="UP001440984">
    <property type="component" value="Unassembled WGS sequence"/>
</dbReference>
<dbReference type="Pfam" id="PF13385">
    <property type="entry name" value="Laminin_G_3"/>
    <property type="match status" value="1"/>
</dbReference>
<name>A0ABV0LGA6_9PSEU</name>
<evidence type="ECO:0000256" key="1">
    <source>
        <dbReference type="ARBA" id="ARBA00022729"/>
    </source>
</evidence>
<proteinExistence type="predicted"/>
<sequence length="252" mass="26416">MRSTKYFRRALPAALSLAAVLACAPAALAADPQPGNHWLLDETGGDQAADSAAGRTATLHNGPVFGPGRSGNALTFDGIDDFAASDAVDVRTDGSFTVSAWVNLATANFGLSTAVSVDGEHTSRFRLGYIMDDDNNQLGAWSFRAAESDSDRPVVTKAAESVLPAETGTWVFLVGVHDAAAKRLWLYVNGTRVGDGTLNTEWQPAGGVRIGGALAAGAPAEPWPGSVDDVRLYPGVLDKDQISALYRSFPQP</sequence>